<keyword evidence="2" id="KW-1185">Reference proteome</keyword>
<reference evidence="1 2" key="1">
    <citation type="journal article" date="2018" name="Sci. Data">
        <title>The draft genome sequence of cork oak.</title>
        <authorList>
            <person name="Ramos A.M."/>
            <person name="Usie A."/>
            <person name="Barbosa P."/>
            <person name="Barros P.M."/>
            <person name="Capote T."/>
            <person name="Chaves I."/>
            <person name="Simoes F."/>
            <person name="Abreu I."/>
            <person name="Carrasquinho I."/>
            <person name="Faro C."/>
            <person name="Guimaraes J.B."/>
            <person name="Mendonca D."/>
            <person name="Nobrega F."/>
            <person name="Rodrigues L."/>
            <person name="Saibo N.J.M."/>
            <person name="Varela M.C."/>
            <person name="Egas C."/>
            <person name="Matos J."/>
            <person name="Miguel C.M."/>
            <person name="Oliveira M.M."/>
            <person name="Ricardo C.P."/>
            <person name="Goncalves S."/>
        </authorList>
    </citation>
    <scope>NUCLEOTIDE SEQUENCE [LARGE SCALE GENOMIC DNA]</scope>
    <source>
        <strain evidence="2">cv. HL8</strain>
    </source>
</reference>
<evidence type="ECO:0000313" key="1">
    <source>
        <dbReference type="EMBL" id="KAK7851940.1"/>
    </source>
</evidence>
<sequence length="72" mass="8028">MAITLNIYDRTPSSVSNEGINHFTDLLRTFQLPESSKLPDRGQDTTFPKYSATQLHEAGVKFTEDSNKKPAA</sequence>
<protein>
    <submittedName>
        <fullName evidence="1">Uncharacterized protein</fullName>
    </submittedName>
</protein>
<proteinExistence type="predicted"/>
<dbReference type="Pfam" id="PF03140">
    <property type="entry name" value="DUF247"/>
    <property type="match status" value="1"/>
</dbReference>
<gene>
    <name evidence="1" type="ORF">CFP56_040595</name>
</gene>
<comment type="caution">
    <text evidence="1">The sequence shown here is derived from an EMBL/GenBank/DDBJ whole genome shotgun (WGS) entry which is preliminary data.</text>
</comment>
<dbReference type="AlphaFoldDB" id="A0AAW0LKT7"/>
<organism evidence="1 2">
    <name type="scientific">Quercus suber</name>
    <name type="common">Cork oak</name>
    <dbReference type="NCBI Taxonomy" id="58331"/>
    <lineage>
        <taxon>Eukaryota</taxon>
        <taxon>Viridiplantae</taxon>
        <taxon>Streptophyta</taxon>
        <taxon>Embryophyta</taxon>
        <taxon>Tracheophyta</taxon>
        <taxon>Spermatophyta</taxon>
        <taxon>Magnoliopsida</taxon>
        <taxon>eudicotyledons</taxon>
        <taxon>Gunneridae</taxon>
        <taxon>Pentapetalae</taxon>
        <taxon>rosids</taxon>
        <taxon>fabids</taxon>
        <taxon>Fagales</taxon>
        <taxon>Fagaceae</taxon>
        <taxon>Quercus</taxon>
    </lineage>
</organism>
<accession>A0AAW0LKT7</accession>
<name>A0AAW0LKT7_QUESU</name>
<dbReference type="EMBL" id="PKMF04000081">
    <property type="protein sequence ID" value="KAK7851940.1"/>
    <property type="molecule type" value="Genomic_DNA"/>
</dbReference>
<evidence type="ECO:0000313" key="2">
    <source>
        <dbReference type="Proteomes" id="UP000237347"/>
    </source>
</evidence>
<dbReference type="Proteomes" id="UP000237347">
    <property type="component" value="Unassembled WGS sequence"/>
</dbReference>
<dbReference type="InterPro" id="IPR004158">
    <property type="entry name" value="DUF247_pln"/>
</dbReference>